<keyword evidence="14" id="KW-0862">Zinc</keyword>
<dbReference type="PROSITE" id="PS01282">
    <property type="entry name" value="BIR_REPEAT_1"/>
    <property type="match status" value="2"/>
</dbReference>
<evidence type="ECO:0000256" key="5">
    <source>
        <dbReference type="ARBA" id="ARBA00022490"/>
    </source>
</evidence>
<comment type="caution">
    <text evidence="20">The sequence shown here is derived from an EMBL/GenBank/DDBJ whole genome shotgun (WGS) entry which is preliminary data.</text>
</comment>
<evidence type="ECO:0000256" key="4">
    <source>
        <dbReference type="ARBA" id="ARBA00012483"/>
    </source>
</evidence>
<feature type="compositionally biased region" description="Basic and acidic residues" evidence="17">
    <location>
        <begin position="519"/>
        <end position="530"/>
    </location>
</feature>
<feature type="compositionally biased region" description="Polar residues" evidence="17">
    <location>
        <begin position="366"/>
        <end position="378"/>
    </location>
</feature>
<evidence type="ECO:0000256" key="13">
    <source>
        <dbReference type="ARBA" id="ARBA00022786"/>
    </source>
</evidence>
<dbReference type="CDD" id="cd16713">
    <property type="entry name" value="RING-HC_BIRC2_3_7"/>
    <property type="match status" value="1"/>
</dbReference>
<evidence type="ECO:0000256" key="9">
    <source>
        <dbReference type="ARBA" id="ARBA00022704"/>
    </source>
</evidence>
<dbReference type="PANTHER" id="PTHR10044">
    <property type="entry name" value="INHIBITOR OF APOPTOSIS"/>
    <property type="match status" value="1"/>
</dbReference>
<comment type="subcellular location">
    <subcellularLocation>
        <location evidence="2">Cytoplasm</location>
    </subcellularLocation>
</comment>
<keyword evidence="13" id="KW-0833">Ubl conjugation pathway</keyword>
<dbReference type="GO" id="GO:0005634">
    <property type="term" value="C:nucleus"/>
    <property type="evidence" value="ECO:0007669"/>
    <property type="project" value="TreeGrafter"/>
</dbReference>
<feature type="compositionally biased region" description="Basic and acidic residues" evidence="17">
    <location>
        <begin position="554"/>
        <end position="565"/>
    </location>
</feature>
<dbReference type="FunFam" id="1.10.1170.10:FF:000003">
    <property type="entry name" value="E3 ubiquitin-protein ligase XIAP"/>
    <property type="match status" value="1"/>
</dbReference>
<dbReference type="FunFam" id="1.10.1170.10:FF:000002">
    <property type="entry name" value="Baculoviral IAP repeat containing 7"/>
    <property type="match status" value="1"/>
</dbReference>
<dbReference type="Proteomes" id="UP001239994">
    <property type="component" value="Unassembled WGS sequence"/>
</dbReference>
<dbReference type="Gene3D" id="3.30.40.10">
    <property type="entry name" value="Zinc/RING finger domain, C3HC4 (zinc finger)"/>
    <property type="match status" value="1"/>
</dbReference>
<dbReference type="GO" id="GO:0031398">
    <property type="term" value="P:positive regulation of protein ubiquitination"/>
    <property type="evidence" value="ECO:0007669"/>
    <property type="project" value="TreeGrafter"/>
</dbReference>
<evidence type="ECO:0000256" key="17">
    <source>
        <dbReference type="SAM" id="MobiDB-lite"/>
    </source>
</evidence>
<keyword evidence="21" id="KW-1185">Reference proteome</keyword>
<dbReference type="InterPro" id="IPR001370">
    <property type="entry name" value="BIR_rpt"/>
</dbReference>
<dbReference type="GO" id="GO:0005737">
    <property type="term" value="C:cytoplasm"/>
    <property type="evidence" value="ECO:0007669"/>
    <property type="project" value="UniProtKB-SubCell"/>
</dbReference>
<dbReference type="GO" id="GO:0006915">
    <property type="term" value="P:apoptotic process"/>
    <property type="evidence" value="ECO:0007669"/>
    <property type="project" value="UniProtKB-KW"/>
</dbReference>
<keyword evidence="11" id="KW-0677">Repeat</keyword>
<gene>
    <name evidence="20" type="ORF">P4O66_022269</name>
</gene>
<dbReference type="FunFam" id="3.30.40.10:FF:000184">
    <property type="entry name" value="Baculoviral IAP repeat containing 2"/>
    <property type="match status" value="1"/>
</dbReference>
<evidence type="ECO:0000256" key="15">
    <source>
        <dbReference type="ARBA" id="ARBA00022843"/>
    </source>
</evidence>
<feature type="compositionally biased region" description="Basic and acidic residues" evidence="17">
    <location>
        <begin position="589"/>
        <end position="600"/>
    </location>
</feature>
<evidence type="ECO:0000256" key="2">
    <source>
        <dbReference type="ARBA" id="ARBA00004496"/>
    </source>
</evidence>
<feature type="domain" description="RING-type" evidence="19">
    <location>
        <begin position="392"/>
        <end position="427"/>
    </location>
</feature>
<dbReference type="EC" id="2.3.2.27" evidence="4"/>
<dbReference type="CDD" id="cd00022">
    <property type="entry name" value="BIR"/>
    <property type="match status" value="2"/>
</dbReference>
<feature type="region of interest" description="Disordered" evidence="17">
    <location>
        <begin position="459"/>
        <end position="645"/>
    </location>
</feature>
<dbReference type="GO" id="GO:0051726">
    <property type="term" value="P:regulation of cell cycle"/>
    <property type="evidence" value="ECO:0007669"/>
    <property type="project" value="TreeGrafter"/>
</dbReference>
<evidence type="ECO:0000313" key="20">
    <source>
        <dbReference type="EMBL" id="KAK1801623.1"/>
    </source>
</evidence>
<keyword evidence="5" id="KW-0963">Cytoplasm</keyword>
<dbReference type="InterPro" id="IPR001841">
    <property type="entry name" value="Znf_RING"/>
</dbReference>
<feature type="region of interest" description="Disordered" evidence="17">
    <location>
        <begin position="343"/>
        <end position="378"/>
    </location>
</feature>
<comment type="catalytic activity">
    <reaction evidence="1">
        <text>S-ubiquitinyl-[E2 ubiquitin-conjugating enzyme]-L-cysteine + [acceptor protein]-L-lysine = [E2 ubiquitin-conjugating enzyme]-L-cysteine + N(6)-ubiquitinyl-[acceptor protein]-L-lysine.</text>
        <dbReference type="EC" id="2.3.2.27"/>
    </reaction>
</comment>
<evidence type="ECO:0000256" key="8">
    <source>
        <dbReference type="ARBA" id="ARBA00022703"/>
    </source>
</evidence>
<dbReference type="PROSITE" id="PS50089">
    <property type="entry name" value="ZF_RING_2"/>
    <property type="match status" value="1"/>
</dbReference>
<accession>A0AAD8ZP10</accession>
<sequence length="645" mass="70277">KAILQSWRLAFLPAAIYHMASGGFEPYLYGPLWDVRGMTGNENEGPPGSRRDMGARFGTCSEEDRLRTFQNWPRDAPVTPADLARAGFYFLESDDAVRCFCCKGTLKDWVRGDHPFEEHRRHFPACDFVLGRNVGNVARPARSTDSVDGQVLSQQMQEQVTTGQAVCPEMGSEESRLATFHNWPRGALIQPDALARAGFFYTGHGDNVTCFFCDGALRDWESGDNPWQEHAKWFPRCEFLLQARGQENVNTIQQSYVNTSEMVARLLSYGAIQTPTAGHVPTNHESLSGQSGVEAAVSSPVVQAALQMGFQRALVEGLAQSRYLLTGHQYTSISNLVADILQEEEEEQGSEPSTDPVARQGGSTGGMTTQASAAQNLSTEERLRQLQEERTCKVCMDHQVSMVFIPCGHLVVCRDCAASLHHCPICRSLIRGSVYAFMPSSRIHTPCMPCHPLRGVARAGDTGIRGTGTELETQGSGGQGQSWRHRDQGDRDRAGDTGIRGTGTELETRGSGGQGQSWRHGDQGDRDRAGDTGIRGTGTELETRGSGGQGQSWRHGDQGDRDRAGDTGIRGTGTELETRGSGGQGQSWRHGDQGDRDRAGDTGIRGTGTELETRGSGGQGQSWRYRDQGDRDRAGDSRADTCTGE</sequence>
<keyword evidence="8" id="KW-0053">Apoptosis</keyword>
<evidence type="ECO:0000256" key="1">
    <source>
        <dbReference type="ARBA" id="ARBA00000900"/>
    </source>
</evidence>
<evidence type="ECO:0000256" key="14">
    <source>
        <dbReference type="ARBA" id="ARBA00022833"/>
    </source>
</evidence>
<keyword evidence="10" id="KW-0479">Metal-binding</keyword>
<dbReference type="Gene3D" id="1.10.8.10">
    <property type="entry name" value="DNA helicase RuvA subunit, C-terminal domain"/>
    <property type="match status" value="1"/>
</dbReference>
<keyword evidence="9" id="KW-0789">Thiol protease inhibitor</keyword>
<dbReference type="SMART" id="SM00184">
    <property type="entry name" value="RING"/>
    <property type="match status" value="1"/>
</dbReference>
<evidence type="ECO:0000256" key="16">
    <source>
        <dbReference type="PROSITE-ProRule" id="PRU00175"/>
    </source>
</evidence>
<evidence type="ECO:0000259" key="19">
    <source>
        <dbReference type="PROSITE" id="PS50089"/>
    </source>
</evidence>
<keyword evidence="15" id="KW-0832">Ubl conjugation</keyword>
<dbReference type="GO" id="GO:0043066">
    <property type="term" value="P:negative regulation of apoptotic process"/>
    <property type="evidence" value="ECO:0007669"/>
    <property type="project" value="TreeGrafter"/>
</dbReference>
<feature type="non-terminal residue" evidence="20">
    <location>
        <position position="1"/>
    </location>
</feature>
<reference evidence="20" key="1">
    <citation type="submission" date="2023-03" db="EMBL/GenBank/DDBJ databases">
        <title>Electrophorus voltai genome.</title>
        <authorList>
            <person name="Bian C."/>
        </authorList>
    </citation>
    <scope>NUCLEOTIDE SEQUENCE</scope>
    <source>
        <strain evidence="20">CB-2022</strain>
        <tissue evidence="20">Muscle</tissue>
    </source>
</reference>
<dbReference type="SMART" id="SM00238">
    <property type="entry name" value="BIR"/>
    <property type="match status" value="2"/>
</dbReference>
<evidence type="ECO:0000313" key="21">
    <source>
        <dbReference type="Proteomes" id="UP001239994"/>
    </source>
</evidence>
<organism evidence="20 21">
    <name type="scientific">Electrophorus voltai</name>
    <dbReference type="NCBI Taxonomy" id="2609070"/>
    <lineage>
        <taxon>Eukaryota</taxon>
        <taxon>Metazoa</taxon>
        <taxon>Chordata</taxon>
        <taxon>Craniata</taxon>
        <taxon>Vertebrata</taxon>
        <taxon>Euteleostomi</taxon>
        <taxon>Actinopterygii</taxon>
        <taxon>Neopterygii</taxon>
        <taxon>Teleostei</taxon>
        <taxon>Ostariophysi</taxon>
        <taxon>Gymnotiformes</taxon>
        <taxon>Gymnotoidei</taxon>
        <taxon>Gymnotidae</taxon>
        <taxon>Electrophorus</taxon>
    </lineage>
</organism>
<feature type="chain" id="PRO_5042090355" description="RING-type E3 ubiquitin transferase" evidence="18">
    <location>
        <begin position="23"/>
        <end position="645"/>
    </location>
</feature>
<dbReference type="Pfam" id="PF00653">
    <property type="entry name" value="BIR"/>
    <property type="match status" value="2"/>
</dbReference>
<keyword evidence="18" id="KW-0732">Signal</keyword>
<evidence type="ECO:0000256" key="3">
    <source>
        <dbReference type="ARBA" id="ARBA00006672"/>
    </source>
</evidence>
<keyword evidence="6" id="KW-0808">Transferase</keyword>
<dbReference type="InterPro" id="IPR013083">
    <property type="entry name" value="Znf_RING/FYVE/PHD"/>
</dbReference>
<dbReference type="EMBL" id="JAROKS010000008">
    <property type="protein sequence ID" value="KAK1801623.1"/>
    <property type="molecule type" value="Genomic_DNA"/>
</dbReference>
<comment type="similarity">
    <text evidence="3">Belongs to the IAP family.</text>
</comment>
<evidence type="ECO:0000256" key="12">
    <source>
        <dbReference type="ARBA" id="ARBA00022771"/>
    </source>
</evidence>
<feature type="signal peptide" evidence="18">
    <location>
        <begin position="1"/>
        <end position="22"/>
    </location>
</feature>
<protein>
    <recommendedName>
        <fullName evidence="4">RING-type E3 ubiquitin transferase</fullName>
        <ecNumber evidence="4">2.3.2.27</ecNumber>
    </recommendedName>
</protein>
<dbReference type="GO" id="GO:0008270">
    <property type="term" value="F:zinc ion binding"/>
    <property type="evidence" value="ECO:0007669"/>
    <property type="project" value="UniProtKB-KW"/>
</dbReference>
<evidence type="ECO:0000256" key="10">
    <source>
        <dbReference type="ARBA" id="ARBA00022723"/>
    </source>
</evidence>
<dbReference type="PANTHER" id="PTHR10044:SF163">
    <property type="entry name" value="BACULOVIRAL IAP REPEAT-CONTAINING PROTEIN 7"/>
    <property type="match status" value="1"/>
</dbReference>
<proteinExistence type="inferred from homology"/>
<dbReference type="Pfam" id="PF21290">
    <property type="entry name" value="UBA_BIRC2-3"/>
    <property type="match status" value="1"/>
</dbReference>
<keyword evidence="12 16" id="KW-0863">Zinc-finger</keyword>
<dbReference type="AlphaFoldDB" id="A0AAD8ZP10"/>
<dbReference type="SUPFAM" id="SSF57924">
    <property type="entry name" value="Inhibitor of apoptosis (IAP) repeat"/>
    <property type="match status" value="2"/>
</dbReference>
<feature type="compositionally biased region" description="Basic and acidic residues" evidence="17">
    <location>
        <begin position="624"/>
        <end position="639"/>
    </location>
</feature>
<evidence type="ECO:0000256" key="7">
    <source>
        <dbReference type="ARBA" id="ARBA00022690"/>
    </source>
</evidence>
<dbReference type="GO" id="GO:0004869">
    <property type="term" value="F:cysteine-type endopeptidase inhibitor activity"/>
    <property type="evidence" value="ECO:0007669"/>
    <property type="project" value="UniProtKB-KW"/>
</dbReference>
<dbReference type="FunFam" id="1.10.8.10:FF:000084">
    <property type="entry name" value="E3 ubiquitin-protein ligase XIAP"/>
    <property type="match status" value="1"/>
</dbReference>
<dbReference type="InterPro" id="IPR050784">
    <property type="entry name" value="IAP"/>
</dbReference>
<feature type="compositionally biased region" description="Basic and acidic residues" evidence="17">
    <location>
        <begin position="484"/>
        <end position="495"/>
    </location>
</feature>
<evidence type="ECO:0000256" key="11">
    <source>
        <dbReference type="ARBA" id="ARBA00022737"/>
    </source>
</evidence>
<dbReference type="GO" id="GO:0043027">
    <property type="term" value="F:cysteine-type endopeptidase inhibitor activity involved in apoptotic process"/>
    <property type="evidence" value="ECO:0007669"/>
    <property type="project" value="TreeGrafter"/>
</dbReference>
<dbReference type="Gene3D" id="1.10.1170.10">
    <property type="entry name" value="Inhibitor Of Apoptosis Protein (2mihbC-IAP-1), Chain A"/>
    <property type="match status" value="2"/>
</dbReference>
<evidence type="ECO:0000256" key="18">
    <source>
        <dbReference type="SAM" id="SignalP"/>
    </source>
</evidence>
<dbReference type="Pfam" id="PF13920">
    <property type="entry name" value="zf-C3HC4_3"/>
    <property type="match status" value="1"/>
</dbReference>
<dbReference type="InterPro" id="IPR048875">
    <property type="entry name" value="BIRC2-3-like_UBA"/>
</dbReference>
<evidence type="ECO:0000256" key="6">
    <source>
        <dbReference type="ARBA" id="ARBA00022679"/>
    </source>
</evidence>
<dbReference type="GO" id="GO:0061630">
    <property type="term" value="F:ubiquitin protein ligase activity"/>
    <property type="evidence" value="ECO:0007669"/>
    <property type="project" value="UniProtKB-EC"/>
</dbReference>
<dbReference type="PROSITE" id="PS50143">
    <property type="entry name" value="BIR_REPEAT_2"/>
    <property type="match status" value="2"/>
</dbReference>
<name>A0AAD8ZP10_9TELE</name>
<keyword evidence="7" id="KW-0646">Protease inhibitor</keyword>